<organism evidence="2">
    <name type="scientific">termite gut metagenome</name>
    <dbReference type="NCBI Taxonomy" id="433724"/>
    <lineage>
        <taxon>unclassified sequences</taxon>
        <taxon>metagenomes</taxon>
        <taxon>organismal metagenomes</taxon>
    </lineage>
</organism>
<protein>
    <recommendedName>
        <fullName evidence="1">ISXO2-like transposase domain-containing protein</fullName>
    </recommendedName>
</protein>
<feature type="domain" description="ISXO2-like transposase" evidence="1">
    <location>
        <begin position="36"/>
        <end position="119"/>
    </location>
</feature>
<gene>
    <name evidence="2" type="ORF">EZS27_034122</name>
</gene>
<sequence>MSDFFPTLYSWKSSDENDIFFVCQGKNTTFSGLFRFLFVRTVMDTVTTIVKEQVDSQAELTTDDSTSYKKLGEHVKSNDAQIVKPEDLLKMLPWVYIVISNVKRMLLDTHHQLKKEYLQ</sequence>
<name>A0A5J4Q1P9_9ZZZZ</name>
<dbReference type="EMBL" id="SNRY01005261">
    <property type="protein sequence ID" value="KAA6315412.1"/>
    <property type="molecule type" value="Genomic_DNA"/>
</dbReference>
<reference evidence="2" key="1">
    <citation type="submission" date="2019-03" db="EMBL/GenBank/DDBJ databases">
        <title>Single cell metagenomics reveals metabolic interactions within the superorganism composed of flagellate Streblomastix strix and complex community of Bacteroidetes bacteria on its surface.</title>
        <authorList>
            <person name="Treitli S.C."/>
            <person name="Kolisko M."/>
            <person name="Husnik F."/>
            <person name="Keeling P."/>
            <person name="Hampl V."/>
        </authorList>
    </citation>
    <scope>NUCLEOTIDE SEQUENCE</scope>
    <source>
        <strain evidence="2">STM</strain>
    </source>
</reference>
<evidence type="ECO:0000313" key="2">
    <source>
        <dbReference type="EMBL" id="KAA6315412.1"/>
    </source>
</evidence>
<accession>A0A5J4Q1P9</accession>
<dbReference type="AlphaFoldDB" id="A0A5J4Q1P9"/>
<comment type="caution">
    <text evidence="2">The sequence shown here is derived from an EMBL/GenBank/DDBJ whole genome shotgun (WGS) entry which is preliminary data.</text>
</comment>
<dbReference type="InterPro" id="IPR024445">
    <property type="entry name" value="Tnp_ISXO2-like"/>
</dbReference>
<dbReference type="Pfam" id="PF12762">
    <property type="entry name" value="DDE_Tnp_IS1595"/>
    <property type="match status" value="1"/>
</dbReference>
<proteinExistence type="predicted"/>
<evidence type="ECO:0000259" key="1">
    <source>
        <dbReference type="Pfam" id="PF12762"/>
    </source>
</evidence>